<name>A0ACA9MLS0_9GLOM</name>
<organism evidence="1 2">
    <name type="scientific">Racocetra persica</name>
    <dbReference type="NCBI Taxonomy" id="160502"/>
    <lineage>
        <taxon>Eukaryota</taxon>
        <taxon>Fungi</taxon>
        <taxon>Fungi incertae sedis</taxon>
        <taxon>Mucoromycota</taxon>
        <taxon>Glomeromycotina</taxon>
        <taxon>Glomeromycetes</taxon>
        <taxon>Diversisporales</taxon>
        <taxon>Gigasporaceae</taxon>
        <taxon>Racocetra</taxon>
    </lineage>
</organism>
<proteinExistence type="predicted"/>
<comment type="caution">
    <text evidence="1">The sequence shown here is derived from an EMBL/GenBank/DDBJ whole genome shotgun (WGS) entry which is preliminary data.</text>
</comment>
<evidence type="ECO:0000313" key="1">
    <source>
        <dbReference type="EMBL" id="CAG8591352.1"/>
    </source>
</evidence>
<dbReference type="EMBL" id="CAJVQC010008338">
    <property type="protein sequence ID" value="CAG8591352.1"/>
    <property type="molecule type" value="Genomic_DNA"/>
</dbReference>
<protein>
    <submittedName>
        <fullName evidence="1">32731_t:CDS:1</fullName>
    </submittedName>
</protein>
<gene>
    <name evidence="1" type="ORF">RPERSI_LOCUS5548</name>
</gene>
<sequence>MEPTQVRKLTVFHLNKNNIKVYSTLSSWQKREYHGLRSSQEKAAHLKAIRSETLGMLVAILLGKYVLPLLYGFNLNGIIAYLDHEAEIKNLRKDLI</sequence>
<reference evidence="1" key="1">
    <citation type="submission" date="2021-06" db="EMBL/GenBank/DDBJ databases">
        <authorList>
            <person name="Kallberg Y."/>
            <person name="Tangrot J."/>
            <person name="Rosling A."/>
        </authorList>
    </citation>
    <scope>NUCLEOTIDE SEQUENCE</scope>
    <source>
        <strain evidence="1">MA461A</strain>
    </source>
</reference>
<keyword evidence="2" id="KW-1185">Reference proteome</keyword>
<accession>A0ACA9MLS0</accession>
<dbReference type="Proteomes" id="UP000789920">
    <property type="component" value="Unassembled WGS sequence"/>
</dbReference>
<evidence type="ECO:0000313" key="2">
    <source>
        <dbReference type="Proteomes" id="UP000789920"/>
    </source>
</evidence>